<dbReference type="EMBL" id="JSVA01000007">
    <property type="protein sequence ID" value="KOF03521.1"/>
    <property type="molecule type" value="Genomic_DNA"/>
</dbReference>
<keyword evidence="2" id="KW-1185">Reference proteome</keyword>
<dbReference type="PATRIC" id="fig|1566026.4.peg.3122"/>
<evidence type="ECO:0000313" key="1">
    <source>
        <dbReference type="EMBL" id="KOF03521.1"/>
    </source>
</evidence>
<dbReference type="RefSeq" id="WP_053222887.1">
    <property type="nucleotide sequence ID" value="NZ_JSVA01000007.1"/>
</dbReference>
<evidence type="ECO:0000313" key="2">
    <source>
        <dbReference type="Proteomes" id="UP000036908"/>
    </source>
</evidence>
<organism evidence="1 2">
    <name type="scientific">Roseivirga seohaensis subsp. aquiponti</name>
    <dbReference type="NCBI Taxonomy" id="1566026"/>
    <lineage>
        <taxon>Bacteria</taxon>
        <taxon>Pseudomonadati</taxon>
        <taxon>Bacteroidota</taxon>
        <taxon>Cytophagia</taxon>
        <taxon>Cytophagales</taxon>
        <taxon>Roseivirgaceae</taxon>
        <taxon>Roseivirga</taxon>
    </lineage>
</organism>
<dbReference type="Proteomes" id="UP000036908">
    <property type="component" value="Unassembled WGS sequence"/>
</dbReference>
<dbReference type="OrthoDB" id="9796786at2"/>
<dbReference type="AlphaFoldDB" id="A0A0L8AMP6"/>
<gene>
    <name evidence="1" type="ORF">OB69_06470</name>
</gene>
<comment type="caution">
    <text evidence="1">The sequence shown here is derived from an EMBL/GenBank/DDBJ whole genome shotgun (WGS) entry which is preliminary data.</text>
</comment>
<name>A0A0L8AMP6_9BACT</name>
<protein>
    <submittedName>
        <fullName evidence="1">Uncharacterized protein</fullName>
    </submittedName>
</protein>
<proteinExistence type="predicted"/>
<reference evidence="2" key="1">
    <citation type="submission" date="2014-11" db="EMBL/GenBank/DDBJ databases">
        <title>Genome sequencing of Roseivirga sp. D-25.</title>
        <authorList>
            <person name="Selvaratnam C."/>
            <person name="Thevarajoo S."/>
            <person name="Goh K.M."/>
            <person name="Eee R."/>
            <person name="Chan K.-G."/>
            <person name="Chong C.S."/>
        </authorList>
    </citation>
    <scope>NUCLEOTIDE SEQUENCE [LARGE SCALE GENOMIC DNA]</scope>
    <source>
        <strain evidence="2">D-25</strain>
    </source>
</reference>
<accession>A0A0L8AMP6</accession>
<sequence length="393" mass="46189">MHSDIDKLLADIFSSEDSPSLRELFEQRIILLNITKSQAYDALGMDKKSVEPILDNEAKQVDTIKLLKIGEFLNLDVEKTIQLYLNQNTAEKTKELNRTRKAKFIFENFDLAGLKKLGFINDIKNLAEIEERIVSFFGLKNIFEYRDETLTRVAFSKSKISASDKLRAFWIRTAYAQFETINNPNEFDRDRLKHLISRIKPYSRNEKDGFFKVCKALYHAGITVIFQRHIPQTQVRGATFVVNNKPCIIITDLFKRYGTIWFSLLHELFHALYHLDDIKTRSFHLTGEADLWLDNEEEADDFARRYFLPDERYKFIVPSISNHFVVQKYAKEWDIHPCLIYNFYCYDNPSYWPGYNKYDPGLDESVQKINAIPFNKETVSEIILEIKNNLELV</sequence>